<keyword evidence="2" id="KW-1003">Cell membrane</keyword>
<dbReference type="GO" id="GO:0043190">
    <property type="term" value="C:ATP-binding cassette (ABC) transporter complex"/>
    <property type="evidence" value="ECO:0007669"/>
    <property type="project" value="InterPro"/>
</dbReference>
<keyword evidence="11" id="KW-1185">Reference proteome</keyword>
<dbReference type="FunFam" id="3.40.50.300:FF:000425">
    <property type="entry name" value="Probable ABC transporter, ATP-binding subunit"/>
    <property type="match status" value="1"/>
</dbReference>
<sequence>MDNLKIQSLSCQYNQQIVLHQLNLELNKNEILCLLGASGCGKTTLLKAIAGLQPITQGQISLNGQDLTPIPVEQRNIGFIFQDYALFPHLTVAENIQFGLDKKSAVEKQQILQNMLNLVHLNGLENRYPHQLSGGQQQRVAIARALACKPKLLLLDEPFSNIDSQVRYQMIDEIKQIVKQQGISAIFVTHSKEEAFAFADKIALMKDGKIIQTRATDQLYYQPNSKFVAEFLGKHNYIDCHLDQQNQLHSLFGIQPISTSLKLADQSPLLPNTELHWLVRPHQIQVIPHLQGHGTVTQRQFLGQYYQYQISVSDIQRTKIHVQTAQALEIGQKVQLFYQDQQPILFLKNKM</sequence>
<dbReference type="PANTHER" id="PTHR42781">
    <property type="entry name" value="SPERMIDINE/PUTRESCINE IMPORT ATP-BINDING PROTEIN POTA"/>
    <property type="match status" value="1"/>
</dbReference>
<dbReference type="GO" id="GO:0016887">
    <property type="term" value="F:ATP hydrolysis activity"/>
    <property type="evidence" value="ECO:0007669"/>
    <property type="project" value="InterPro"/>
</dbReference>
<keyword evidence="10" id="KW-0378">Hydrolase</keyword>
<evidence type="ECO:0000256" key="5">
    <source>
        <dbReference type="ARBA" id="ARBA00022840"/>
    </source>
</evidence>
<dbReference type="GO" id="GO:0015408">
    <property type="term" value="F:ABC-type ferric iron transporter activity"/>
    <property type="evidence" value="ECO:0007669"/>
    <property type="project" value="InterPro"/>
</dbReference>
<dbReference type="GO" id="GO:0005524">
    <property type="term" value="F:ATP binding"/>
    <property type="evidence" value="ECO:0007669"/>
    <property type="project" value="UniProtKB-KW"/>
</dbReference>
<dbReference type="Proteomes" id="UP000254329">
    <property type="component" value="Unassembled WGS sequence"/>
</dbReference>
<dbReference type="Pfam" id="PF08402">
    <property type="entry name" value="TOBE_2"/>
    <property type="match status" value="1"/>
</dbReference>
<dbReference type="InterPro" id="IPR050093">
    <property type="entry name" value="ABC_SmlMolc_Importer"/>
</dbReference>
<evidence type="ECO:0000256" key="6">
    <source>
        <dbReference type="ARBA" id="ARBA00023004"/>
    </source>
</evidence>
<evidence type="ECO:0000259" key="9">
    <source>
        <dbReference type="PROSITE" id="PS50893"/>
    </source>
</evidence>
<keyword evidence="3" id="KW-0410">Iron transport</keyword>
<feature type="domain" description="ABC transporter" evidence="9">
    <location>
        <begin position="4"/>
        <end position="232"/>
    </location>
</feature>
<name>A0A1V4B3A4_9PAST</name>
<dbReference type="EMBL" id="UGHF01000001">
    <property type="protein sequence ID" value="STO60686.1"/>
    <property type="molecule type" value="Genomic_DNA"/>
</dbReference>
<keyword evidence="6" id="KW-0408">Iron</keyword>
<dbReference type="Pfam" id="PF00005">
    <property type="entry name" value="ABC_tran"/>
    <property type="match status" value="1"/>
</dbReference>
<dbReference type="PANTHER" id="PTHR42781:SF4">
    <property type="entry name" value="SPERMIDINE_PUTRESCINE IMPORT ATP-BINDING PROTEIN POTA"/>
    <property type="match status" value="1"/>
</dbReference>
<dbReference type="InterPro" id="IPR003439">
    <property type="entry name" value="ABC_transporter-like_ATP-bd"/>
</dbReference>
<dbReference type="InterPro" id="IPR013611">
    <property type="entry name" value="Transp-assoc_OB_typ2"/>
</dbReference>
<reference evidence="10 11" key="1">
    <citation type="submission" date="2018-06" db="EMBL/GenBank/DDBJ databases">
        <authorList>
            <consortium name="Pathogen Informatics"/>
            <person name="Doyle S."/>
        </authorList>
    </citation>
    <scope>NUCLEOTIDE SEQUENCE [LARGE SCALE GENOMIC DNA]</scope>
    <source>
        <strain evidence="10 11">NCTC1659</strain>
    </source>
</reference>
<dbReference type="SUPFAM" id="SSF50331">
    <property type="entry name" value="MOP-like"/>
    <property type="match status" value="1"/>
</dbReference>
<dbReference type="PROSITE" id="PS00211">
    <property type="entry name" value="ABC_TRANSPORTER_1"/>
    <property type="match status" value="1"/>
</dbReference>
<dbReference type="STRING" id="733.B0186_01720"/>
<dbReference type="AlphaFoldDB" id="A0A1V4B3A4"/>
<proteinExistence type="predicted"/>
<keyword evidence="5 10" id="KW-0067">ATP-binding</keyword>
<dbReference type="SMART" id="SM00382">
    <property type="entry name" value="AAA"/>
    <property type="match status" value="1"/>
</dbReference>
<dbReference type="RefSeq" id="WP_078217654.1">
    <property type="nucleotide sequence ID" value="NZ_MUXZ01000005.1"/>
</dbReference>
<evidence type="ECO:0000256" key="1">
    <source>
        <dbReference type="ARBA" id="ARBA00022448"/>
    </source>
</evidence>
<dbReference type="InterPro" id="IPR027417">
    <property type="entry name" value="P-loop_NTPase"/>
</dbReference>
<dbReference type="InterPro" id="IPR003593">
    <property type="entry name" value="AAA+_ATPase"/>
</dbReference>
<accession>A0A1V4B3A4</accession>
<dbReference type="InterPro" id="IPR017871">
    <property type="entry name" value="ABC_transporter-like_CS"/>
</dbReference>
<dbReference type="SUPFAM" id="SSF52540">
    <property type="entry name" value="P-loop containing nucleoside triphosphate hydrolases"/>
    <property type="match status" value="1"/>
</dbReference>
<evidence type="ECO:0000256" key="4">
    <source>
        <dbReference type="ARBA" id="ARBA00022741"/>
    </source>
</evidence>
<dbReference type="EC" id="3.6.3.30" evidence="10"/>
<evidence type="ECO:0000313" key="11">
    <source>
        <dbReference type="Proteomes" id="UP000254329"/>
    </source>
</evidence>
<dbReference type="Gene3D" id="3.40.50.300">
    <property type="entry name" value="P-loop containing nucleotide triphosphate hydrolases"/>
    <property type="match status" value="1"/>
</dbReference>
<protein>
    <submittedName>
        <fullName evidence="10">Iron(III) ABC transporter ATP-binding protein</fullName>
        <ecNumber evidence="10">3.6.3.30</ecNumber>
    </submittedName>
</protein>
<evidence type="ECO:0000256" key="7">
    <source>
        <dbReference type="ARBA" id="ARBA00023065"/>
    </source>
</evidence>
<dbReference type="InterPro" id="IPR015853">
    <property type="entry name" value="ABC_transpr_FbpC"/>
</dbReference>
<gene>
    <name evidence="10" type="primary">fbpC_2</name>
    <name evidence="10" type="ORF">NCTC1659_01983</name>
</gene>
<dbReference type="PROSITE" id="PS50893">
    <property type="entry name" value="ABC_TRANSPORTER_2"/>
    <property type="match status" value="1"/>
</dbReference>
<dbReference type="CDD" id="cd03259">
    <property type="entry name" value="ABC_Carb_Solutes_like"/>
    <property type="match status" value="1"/>
</dbReference>
<organism evidence="10 11">
    <name type="scientific">Canicola haemoglobinophilus</name>
    <dbReference type="NCBI Taxonomy" id="733"/>
    <lineage>
        <taxon>Bacteria</taxon>
        <taxon>Pseudomonadati</taxon>
        <taxon>Pseudomonadota</taxon>
        <taxon>Gammaproteobacteria</taxon>
        <taxon>Pasteurellales</taxon>
        <taxon>Pasteurellaceae</taxon>
        <taxon>Canicola</taxon>
    </lineage>
</organism>
<dbReference type="InterPro" id="IPR008995">
    <property type="entry name" value="Mo/tungstate-bd_C_term_dom"/>
</dbReference>
<keyword evidence="4" id="KW-0547">Nucleotide-binding</keyword>
<evidence type="ECO:0000256" key="3">
    <source>
        <dbReference type="ARBA" id="ARBA00022496"/>
    </source>
</evidence>
<keyword evidence="8" id="KW-0472">Membrane</keyword>
<evidence type="ECO:0000256" key="8">
    <source>
        <dbReference type="ARBA" id="ARBA00023136"/>
    </source>
</evidence>
<evidence type="ECO:0000313" key="10">
    <source>
        <dbReference type="EMBL" id="STO60686.1"/>
    </source>
</evidence>
<dbReference type="GO" id="GO:0015697">
    <property type="term" value="P:quaternary ammonium group transport"/>
    <property type="evidence" value="ECO:0007669"/>
    <property type="project" value="UniProtKB-ARBA"/>
</dbReference>
<evidence type="ECO:0000256" key="2">
    <source>
        <dbReference type="ARBA" id="ARBA00022475"/>
    </source>
</evidence>
<keyword evidence="7" id="KW-0406">Ion transport</keyword>
<keyword evidence="1" id="KW-0813">Transport</keyword>
<dbReference type="Gene3D" id="2.40.50.100">
    <property type="match status" value="1"/>
</dbReference>